<evidence type="ECO:0000313" key="7">
    <source>
        <dbReference type="EMBL" id="GIM72658.1"/>
    </source>
</evidence>
<dbReference type="GO" id="GO:0003700">
    <property type="term" value="F:DNA-binding transcription factor activity"/>
    <property type="evidence" value="ECO:0007669"/>
    <property type="project" value="TreeGrafter"/>
</dbReference>
<evidence type="ECO:0000256" key="4">
    <source>
        <dbReference type="ARBA" id="ARBA00023163"/>
    </source>
</evidence>
<organism evidence="7 8">
    <name type="scientific">Winogradskya consettensis</name>
    <dbReference type="NCBI Taxonomy" id="113560"/>
    <lineage>
        <taxon>Bacteria</taxon>
        <taxon>Bacillati</taxon>
        <taxon>Actinomycetota</taxon>
        <taxon>Actinomycetes</taxon>
        <taxon>Micromonosporales</taxon>
        <taxon>Micromonosporaceae</taxon>
        <taxon>Winogradskya</taxon>
    </lineage>
</organism>
<dbReference type="InterPro" id="IPR003012">
    <property type="entry name" value="Tet_transcr_reg_TetR"/>
</dbReference>
<dbReference type="RefSeq" id="WP_212997934.1">
    <property type="nucleotide sequence ID" value="NZ_BAAATW010000019.1"/>
</dbReference>
<evidence type="ECO:0000256" key="3">
    <source>
        <dbReference type="ARBA" id="ARBA00023125"/>
    </source>
</evidence>
<dbReference type="AlphaFoldDB" id="A0A919VXD1"/>
<dbReference type="PROSITE" id="PS50977">
    <property type="entry name" value="HTH_TETR_2"/>
    <property type="match status" value="1"/>
</dbReference>
<dbReference type="InterPro" id="IPR009057">
    <property type="entry name" value="Homeodomain-like_sf"/>
</dbReference>
<dbReference type="PRINTS" id="PR00455">
    <property type="entry name" value="HTHTETR"/>
</dbReference>
<dbReference type="GO" id="GO:0000976">
    <property type="term" value="F:transcription cis-regulatory region binding"/>
    <property type="evidence" value="ECO:0007669"/>
    <property type="project" value="TreeGrafter"/>
</dbReference>
<keyword evidence="3 5" id="KW-0238">DNA-binding</keyword>
<evidence type="ECO:0000313" key="8">
    <source>
        <dbReference type="Proteomes" id="UP000680865"/>
    </source>
</evidence>
<reference evidence="7" key="1">
    <citation type="submission" date="2021-03" db="EMBL/GenBank/DDBJ databases">
        <title>Whole genome shotgun sequence of Actinoplanes consettensis NBRC 14913.</title>
        <authorList>
            <person name="Komaki H."/>
            <person name="Tamura T."/>
        </authorList>
    </citation>
    <scope>NUCLEOTIDE SEQUENCE</scope>
    <source>
        <strain evidence="7">NBRC 14913</strain>
    </source>
</reference>
<dbReference type="SUPFAM" id="SSF46689">
    <property type="entry name" value="Homeodomain-like"/>
    <property type="match status" value="1"/>
</dbReference>
<dbReference type="PANTHER" id="PTHR30055">
    <property type="entry name" value="HTH-TYPE TRANSCRIPTIONAL REGULATOR RUTR"/>
    <property type="match status" value="1"/>
</dbReference>
<name>A0A919VXD1_9ACTN</name>
<dbReference type="EMBL" id="BOQP01000013">
    <property type="protein sequence ID" value="GIM72658.1"/>
    <property type="molecule type" value="Genomic_DNA"/>
</dbReference>
<evidence type="ECO:0000256" key="1">
    <source>
        <dbReference type="ARBA" id="ARBA00022491"/>
    </source>
</evidence>
<accession>A0A919VXD1</accession>
<dbReference type="InterPro" id="IPR001647">
    <property type="entry name" value="HTH_TetR"/>
</dbReference>
<feature type="domain" description="HTH tetR-type" evidence="6">
    <location>
        <begin position="7"/>
        <end position="67"/>
    </location>
</feature>
<evidence type="ECO:0000256" key="2">
    <source>
        <dbReference type="ARBA" id="ARBA00023015"/>
    </source>
</evidence>
<dbReference type="SUPFAM" id="SSF48498">
    <property type="entry name" value="Tetracyclin repressor-like, C-terminal domain"/>
    <property type="match status" value="1"/>
</dbReference>
<sequence length="217" mass="23379">MAKRNQRLSRDVIVDCAMALADAEGLEAVTIRRLAQENGVTPMAMYWHFNDKEALLDALAAHLVEAVKLPPPSEAPWDAQLRDVLEAIAVALRPHPTVAGMAARQVLVADAGLELTERVLALLAEAGLEPHRAAEVATFLFCSVVALVAGDPGQREVVTPEDLEGRLRLKTATLTALPPTRFPHLIAAAPGLVSCFGQDDFFDLNLDLLVQGVRGIR</sequence>
<feature type="DNA-binding region" description="H-T-H motif" evidence="5">
    <location>
        <begin position="30"/>
        <end position="49"/>
    </location>
</feature>
<dbReference type="GO" id="GO:0045892">
    <property type="term" value="P:negative regulation of DNA-templated transcription"/>
    <property type="evidence" value="ECO:0007669"/>
    <property type="project" value="InterPro"/>
</dbReference>
<dbReference type="Proteomes" id="UP000680865">
    <property type="component" value="Unassembled WGS sequence"/>
</dbReference>
<dbReference type="GO" id="GO:0046677">
    <property type="term" value="P:response to antibiotic"/>
    <property type="evidence" value="ECO:0007669"/>
    <property type="project" value="InterPro"/>
</dbReference>
<keyword evidence="2" id="KW-0805">Transcription regulation</keyword>
<evidence type="ECO:0000259" key="6">
    <source>
        <dbReference type="PROSITE" id="PS50977"/>
    </source>
</evidence>
<dbReference type="Gene3D" id="1.10.357.10">
    <property type="entry name" value="Tetracycline Repressor, domain 2"/>
    <property type="match status" value="1"/>
</dbReference>
<proteinExistence type="predicted"/>
<comment type="caution">
    <text evidence="7">The sequence shown here is derived from an EMBL/GenBank/DDBJ whole genome shotgun (WGS) entry which is preliminary data.</text>
</comment>
<dbReference type="Pfam" id="PF00440">
    <property type="entry name" value="TetR_N"/>
    <property type="match status" value="1"/>
</dbReference>
<dbReference type="PANTHER" id="PTHR30055:SF151">
    <property type="entry name" value="TRANSCRIPTIONAL REGULATORY PROTEIN"/>
    <property type="match status" value="1"/>
</dbReference>
<dbReference type="Pfam" id="PF02909">
    <property type="entry name" value="TetR_C_1"/>
    <property type="match status" value="1"/>
</dbReference>
<dbReference type="InterPro" id="IPR050109">
    <property type="entry name" value="HTH-type_TetR-like_transc_reg"/>
</dbReference>
<keyword evidence="4" id="KW-0804">Transcription</keyword>
<keyword evidence="1" id="KW-0678">Repressor</keyword>
<dbReference type="PRINTS" id="PR00400">
    <property type="entry name" value="TETREPRESSOR"/>
</dbReference>
<gene>
    <name evidence="7" type="ORF">Aco04nite_31400</name>
</gene>
<protein>
    <submittedName>
        <fullName evidence="7">Transcriptional regulator</fullName>
    </submittedName>
</protein>
<keyword evidence="8" id="KW-1185">Reference proteome</keyword>
<dbReference type="InterPro" id="IPR036271">
    <property type="entry name" value="Tet_transcr_reg_TetR-rel_C_sf"/>
</dbReference>
<dbReference type="InterPro" id="IPR004111">
    <property type="entry name" value="Repressor_TetR_C"/>
</dbReference>
<evidence type="ECO:0000256" key="5">
    <source>
        <dbReference type="PROSITE-ProRule" id="PRU00335"/>
    </source>
</evidence>